<name>A0A7K0K1X1_9ACTO</name>
<gene>
    <name evidence="1" type="ORF">FYJ63_04460</name>
</gene>
<evidence type="ECO:0000313" key="1">
    <source>
        <dbReference type="EMBL" id="MST49487.1"/>
    </source>
</evidence>
<proteinExistence type="predicted"/>
<dbReference type="EMBL" id="VUMY01000006">
    <property type="protein sequence ID" value="MST49487.1"/>
    <property type="molecule type" value="Genomic_DNA"/>
</dbReference>
<evidence type="ECO:0000313" key="2">
    <source>
        <dbReference type="Proteomes" id="UP000442535"/>
    </source>
</evidence>
<reference evidence="1 2" key="1">
    <citation type="submission" date="2019-08" db="EMBL/GenBank/DDBJ databases">
        <title>In-depth cultivation of the pig gut microbiome towards novel bacterial diversity and tailored functional studies.</title>
        <authorList>
            <person name="Wylensek D."/>
            <person name="Hitch T.C.A."/>
            <person name="Clavel T."/>
        </authorList>
    </citation>
    <scope>NUCLEOTIDE SEQUENCE [LARGE SCALE GENOMIC DNA]</scope>
    <source>
        <strain evidence="1 2">RF-GAM-744-WT-7</strain>
    </source>
</reference>
<comment type="caution">
    <text evidence="1">The sequence shown here is derived from an EMBL/GenBank/DDBJ whole genome shotgun (WGS) entry which is preliminary data.</text>
</comment>
<dbReference type="AlphaFoldDB" id="A0A7K0K1X1"/>
<protein>
    <submittedName>
        <fullName evidence="1">Uncharacterized protein</fullName>
    </submittedName>
</protein>
<accession>A0A7K0K1X1</accession>
<dbReference type="Proteomes" id="UP000442535">
    <property type="component" value="Unassembled WGS sequence"/>
</dbReference>
<keyword evidence="2" id="KW-1185">Reference proteome</keyword>
<sequence>MTIGIETPAPVLLQSLTRAGWGELAGNEWQGVRSTLTAIVARSRGKSTLEATVWQIAQSAGLSEKWTARCLYILEGLGVIRWTRGEIVEGKPRPGLIAIMKATLLELIRQAWSQSSTAWARRRAATYARLQRLKNREANIRRSRHAELSADLNGINRRGHQAAAPVIPNDIENAPNFVPRKEETMNQDSMLCDHGFINGAGNCPQCKRITDNRKADGRKRTKEARNAWRNMQARRNLARLDAQAQADRQAGSRQWQQEHPIPQGMSAADWCLVCKAYHPRLTGDARLEHLRQYAPGAYKVALAKMGKKEPKFEAYSPWRKR</sequence>
<organism evidence="1 2">
    <name type="scientific">Mobiluncus porci</name>
    <dbReference type="NCBI Taxonomy" id="2652278"/>
    <lineage>
        <taxon>Bacteria</taxon>
        <taxon>Bacillati</taxon>
        <taxon>Actinomycetota</taxon>
        <taxon>Actinomycetes</taxon>
        <taxon>Actinomycetales</taxon>
        <taxon>Actinomycetaceae</taxon>
        <taxon>Mobiluncus</taxon>
    </lineage>
</organism>
<dbReference type="RefSeq" id="WP_154544178.1">
    <property type="nucleotide sequence ID" value="NZ_VUMY01000006.1"/>
</dbReference>